<evidence type="ECO:0000313" key="2">
    <source>
        <dbReference type="Proteomes" id="UP000184442"/>
    </source>
</evidence>
<dbReference type="Proteomes" id="UP000184442">
    <property type="component" value="Unassembled WGS sequence"/>
</dbReference>
<proteinExistence type="predicted"/>
<keyword evidence="2" id="KW-1185">Reference proteome</keyword>
<sequence length="43" mass="4988">MLCLIVRNAITEEDSTFDKMFIRLLCWEFILGISNGVIKLEIV</sequence>
<reference evidence="1 2" key="1">
    <citation type="submission" date="2016-11" db="EMBL/GenBank/DDBJ databases">
        <authorList>
            <person name="Jaros S."/>
            <person name="Januszkiewicz K."/>
            <person name="Wedrychowicz H."/>
        </authorList>
    </citation>
    <scope>NUCLEOTIDE SEQUENCE [LARGE SCALE GENOMIC DNA]</scope>
    <source>
        <strain evidence="1 2">DSM 19022</strain>
    </source>
</reference>
<organism evidence="1 2">
    <name type="scientific">Lutispora thermophila DSM 19022</name>
    <dbReference type="NCBI Taxonomy" id="1122184"/>
    <lineage>
        <taxon>Bacteria</taxon>
        <taxon>Bacillati</taxon>
        <taxon>Bacillota</taxon>
        <taxon>Clostridia</taxon>
        <taxon>Lutisporales</taxon>
        <taxon>Lutisporaceae</taxon>
        <taxon>Lutispora</taxon>
    </lineage>
</organism>
<dbReference type="STRING" id="1122184.SAMN02745176_03428"/>
<gene>
    <name evidence="1" type="ORF">SAMN02745176_03428</name>
</gene>
<accession>A0A1M6IX55</accession>
<dbReference type="EMBL" id="FQZS01000041">
    <property type="protein sequence ID" value="SHJ39056.1"/>
    <property type="molecule type" value="Genomic_DNA"/>
</dbReference>
<evidence type="ECO:0000313" key="1">
    <source>
        <dbReference type="EMBL" id="SHJ39056.1"/>
    </source>
</evidence>
<name>A0A1M6IX55_9FIRM</name>
<dbReference type="AlphaFoldDB" id="A0A1M6IX55"/>
<protein>
    <submittedName>
        <fullName evidence="1">Uncharacterized protein</fullName>
    </submittedName>
</protein>